<evidence type="ECO:0000259" key="1">
    <source>
        <dbReference type="Pfam" id="PF00534"/>
    </source>
</evidence>
<dbReference type="SUPFAM" id="SSF53756">
    <property type="entry name" value="UDP-Glycosyltransferase/glycogen phosphorylase"/>
    <property type="match status" value="1"/>
</dbReference>
<sequence length="359" mass="40889">MKVIQIIDSLNAGGAERVAVNIANELADNDIESFICTTRKEGILKDNIRSNVKYLFLSKKGRFDIMAIKTLRLYIKTHKIDIIHAHSSSFFIAILVKLFQPKLKVIWHDHYGNSEFLNERPIKILKLVSKKFNHILAVNTILKSWAELNLNVKNVSYIPNFVDINLNEEGDTKLSGNNSKRIVCLANLRPQKDHITLLNAIKKVFDQFSDWSLHLIGKDFSDEYSKELKTIMKKLNLDENVYIYGSRKDIYKILLQCDIGVLSSKSEGLPLSLLEYGLAKLPVIVTDVGQCKEVISSNKLGRIVEANNEDVLSEAIIKLIKDRELMRTLGNNLYSHISKQFGKDSIVKSIIKIYKEVLC</sequence>
<keyword evidence="4" id="KW-1185">Reference proteome</keyword>
<organism evidence="3 4">
    <name type="scientific">Flavivirga algicola</name>
    <dbReference type="NCBI Taxonomy" id="2729136"/>
    <lineage>
        <taxon>Bacteria</taxon>
        <taxon>Pseudomonadati</taxon>
        <taxon>Bacteroidota</taxon>
        <taxon>Flavobacteriia</taxon>
        <taxon>Flavobacteriales</taxon>
        <taxon>Flavobacteriaceae</taxon>
        <taxon>Flavivirga</taxon>
    </lineage>
</organism>
<name>A0ABX1RS09_9FLAO</name>
<dbReference type="Gene3D" id="3.40.50.2000">
    <property type="entry name" value="Glycogen Phosphorylase B"/>
    <property type="match status" value="2"/>
</dbReference>
<evidence type="ECO:0000313" key="3">
    <source>
        <dbReference type="EMBL" id="NMH86339.1"/>
    </source>
</evidence>
<evidence type="ECO:0000313" key="4">
    <source>
        <dbReference type="Proteomes" id="UP000746690"/>
    </source>
</evidence>
<proteinExistence type="predicted"/>
<gene>
    <name evidence="3" type="ORF">HHX25_02365</name>
</gene>
<dbReference type="Pfam" id="PF13439">
    <property type="entry name" value="Glyco_transf_4"/>
    <property type="match status" value="1"/>
</dbReference>
<protein>
    <submittedName>
        <fullName evidence="3">Glycosyltransferase family 4 protein</fullName>
    </submittedName>
</protein>
<comment type="caution">
    <text evidence="3">The sequence shown here is derived from an EMBL/GenBank/DDBJ whole genome shotgun (WGS) entry which is preliminary data.</text>
</comment>
<dbReference type="RefSeq" id="WP_169669686.1">
    <property type="nucleotide sequence ID" value="NZ_JABBHF010000001.1"/>
</dbReference>
<dbReference type="PANTHER" id="PTHR12526">
    <property type="entry name" value="GLYCOSYLTRANSFERASE"/>
    <property type="match status" value="1"/>
</dbReference>
<accession>A0ABX1RS09</accession>
<feature type="domain" description="Glycosyl transferase family 1" evidence="1">
    <location>
        <begin position="176"/>
        <end position="334"/>
    </location>
</feature>
<dbReference type="CDD" id="cd03801">
    <property type="entry name" value="GT4_PimA-like"/>
    <property type="match status" value="1"/>
</dbReference>
<reference evidence="3 4" key="1">
    <citation type="submission" date="2020-04" db="EMBL/GenBank/DDBJ databases">
        <title>A Flavivirga sp. nov.</title>
        <authorList>
            <person name="Sun X."/>
        </authorList>
    </citation>
    <scope>NUCLEOTIDE SEQUENCE [LARGE SCALE GENOMIC DNA]</scope>
    <source>
        <strain evidence="3 4">Y03</strain>
    </source>
</reference>
<dbReference type="Proteomes" id="UP000746690">
    <property type="component" value="Unassembled WGS sequence"/>
</dbReference>
<dbReference type="InterPro" id="IPR001296">
    <property type="entry name" value="Glyco_trans_1"/>
</dbReference>
<dbReference type="InterPro" id="IPR028098">
    <property type="entry name" value="Glyco_trans_4-like_N"/>
</dbReference>
<dbReference type="EMBL" id="JABBHF010000001">
    <property type="protein sequence ID" value="NMH86339.1"/>
    <property type="molecule type" value="Genomic_DNA"/>
</dbReference>
<dbReference type="Pfam" id="PF00534">
    <property type="entry name" value="Glycos_transf_1"/>
    <property type="match status" value="1"/>
</dbReference>
<evidence type="ECO:0000259" key="2">
    <source>
        <dbReference type="Pfam" id="PF13439"/>
    </source>
</evidence>
<feature type="domain" description="Glycosyltransferase subfamily 4-like N-terminal" evidence="2">
    <location>
        <begin position="13"/>
        <end position="165"/>
    </location>
</feature>